<accession>A0A2M7G3J4</accession>
<protein>
    <submittedName>
        <fullName evidence="2">Uncharacterized protein</fullName>
    </submittedName>
</protein>
<feature type="compositionally biased region" description="Basic and acidic residues" evidence="1">
    <location>
        <begin position="23"/>
        <end position="32"/>
    </location>
</feature>
<feature type="region of interest" description="Disordered" evidence="1">
    <location>
        <begin position="1"/>
        <end position="32"/>
    </location>
</feature>
<name>A0A2M7G3J4_9BACT</name>
<comment type="caution">
    <text evidence="2">The sequence shown here is derived from an EMBL/GenBank/DDBJ whole genome shotgun (WGS) entry which is preliminary data.</text>
</comment>
<reference evidence="2 3" key="1">
    <citation type="submission" date="2017-09" db="EMBL/GenBank/DDBJ databases">
        <title>Depth-based differentiation of microbial function through sediment-hosted aquifers and enrichment of novel symbionts in the deep terrestrial subsurface.</title>
        <authorList>
            <person name="Probst A.J."/>
            <person name="Ladd B."/>
            <person name="Jarett J.K."/>
            <person name="Geller-Mcgrath D.E."/>
            <person name="Sieber C.M."/>
            <person name="Emerson J.B."/>
            <person name="Anantharaman K."/>
            <person name="Thomas B.C."/>
            <person name="Malmstrom R."/>
            <person name="Stieglmeier M."/>
            <person name="Klingl A."/>
            <person name="Woyke T."/>
            <person name="Ryan C.M."/>
            <person name="Banfield J.F."/>
        </authorList>
    </citation>
    <scope>NUCLEOTIDE SEQUENCE [LARGE SCALE GENOMIC DNA]</scope>
    <source>
        <strain evidence="2">CG17_big_fil_post_rev_8_21_14_2_50_48_46</strain>
    </source>
</reference>
<proteinExistence type="predicted"/>
<organism evidence="2 3">
    <name type="scientific">bacterium (Candidatus Blackallbacteria) CG17_big_fil_post_rev_8_21_14_2_50_48_46</name>
    <dbReference type="NCBI Taxonomy" id="2014261"/>
    <lineage>
        <taxon>Bacteria</taxon>
        <taxon>Candidatus Blackallbacteria</taxon>
    </lineage>
</organism>
<evidence type="ECO:0000313" key="3">
    <source>
        <dbReference type="Proteomes" id="UP000231019"/>
    </source>
</evidence>
<evidence type="ECO:0000313" key="2">
    <source>
        <dbReference type="EMBL" id="PIW16357.1"/>
    </source>
</evidence>
<evidence type="ECO:0000256" key="1">
    <source>
        <dbReference type="SAM" id="MobiDB-lite"/>
    </source>
</evidence>
<dbReference type="Proteomes" id="UP000231019">
    <property type="component" value="Unassembled WGS sequence"/>
</dbReference>
<sequence>MIQTLPTTTQTFQTAQPPAAKSPVEKKPQTLNEHKEGLTDRLVRYANYGVGAAGSAAGMLAFPHQIAQNAPRLIQGTTSFAKTMQALGQAHPLLSSGAKIMSSGALKLAKGTQVVSKFSTVVMQTPVIGKLTSPAMAKTMTTKVLPAANAAGAAFAIADNSLRLIRAREAHNTTGQVLAGAQIGLNLISGIAGFLPGKAQWVAAGAGLSGLGLELAHQWGGLGKN</sequence>
<dbReference type="EMBL" id="PFFQ01000038">
    <property type="protein sequence ID" value="PIW16357.1"/>
    <property type="molecule type" value="Genomic_DNA"/>
</dbReference>
<feature type="compositionally biased region" description="Low complexity" evidence="1">
    <location>
        <begin position="1"/>
        <end position="19"/>
    </location>
</feature>
<gene>
    <name evidence="2" type="ORF">COW36_13590</name>
</gene>
<dbReference type="AlphaFoldDB" id="A0A2M7G3J4"/>